<feature type="region of interest" description="Disordered" evidence="1">
    <location>
        <begin position="1447"/>
        <end position="1521"/>
    </location>
</feature>
<feature type="compositionally biased region" description="Basic and acidic residues" evidence="1">
    <location>
        <begin position="1106"/>
        <end position="1118"/>
    </location>
</feature>
<feature type="compositionally biased region" description="Basic and acidic residues" evidence="1">
    <location>
        <begin position="1128"/>
        <end position="1155"/>
    </location>
</feature>
<feature type="region of interest" description="Disordered" evidence="1">
    <location>
        <begin position="352"/>
        <end position="451"/>
    </location>
</feature>
<feature type="region of interest" description="Disordered" evidence="1">
    <location>
        <begin position="603"/>
        <end position="631"/>
    </location>
</feature>
<accession>A0AAD8A912</accession>
<reference evidence="2" key="2">
    <citation type="submission" date="2023-05" db="EMBL/GenBank/DDBJ databases">
        <authorList>
            <person name="Fouks B."/>
        </authorList>
    </citation>
    <scope>NUCLEOTIDE SEQUENCE</scope>
    <source>
        <strain evidence="2">Stay&amp;Tobe</strain>
        <tissue evidence="2">Testes</tissue>
    </source>
</reference>
<feature type="compositionally biased region" description="Low complexity" evidence="1">
    <location>
        <begin position="1293"/>
        <end position="1305"/>
    </location>
</feature>
<feature type="compositionally biased region" description="Polar residues" evidence="1">
    <location>
        <begin position="1480"/>
        <end position="1491"/>
    </location>
</feature>
<feature type="region of interest" description="Disordered" evidence="1">
    <location>
        <begin position="98"/>
        <end position="180"/>
    </location>
</feature>
<reference evidence="2" key="1">
    <citation type="journal article" date="2023" name="IScience">
        <title>Live-bearing cockroach genome reveals convergent evolutionary mechanisms linked to viviparity in insects and beyond.</title>
        <authorList>
            <person name="Fouks B."/>
            <person name="Harrison M.C."/>
            <person name="Mikhailova A.A."/>
            <person name="Marchal E."/>
            <person name="English S."/>
            <person name="Carruthers M."/>
            <person name="Jennings E.C."/>
            <person name="Chiamaka E.L."/>
            <person name="Frigard R.A."/>
            <person name="Pippel M."/>
            <person name="Attardo G.M."/>
            <person name="Benoit J.B."/>
            <person name="Bornberg-Bauer E."/>
            <person name="Tobe S.S."/>
        </authorList>
    </citation>
    <scope>NUCLEOTIDE SEQUENCE</scope>
    <source>
        <strain evidence="2">Stay&amp;Tobe</strain>
    </source>
</reference>
<dbReference type="Proteomes" id="UP001233999">
    <property type="component" value="Unassembled WGS sequence"/>
</dbReference>
<feature type="compositionally biased region" description="Acidic residues" evidence="1">
    <location>
        <begin position="201"/>
        <end position="210"/>
    </location>
</feature>
<feature type="region of interest" description="Disordered" evidence="1">
    <location>
        <begin position="490"/>
        <end position="516"/>
    </location>
</feature>
<feature type="region of interest" description="Disordered" evidence="1">
    <location>
        <begin position="1371"/>
        <end position="1394"/>
    </location>
</feature>
<feature type="region of interest" description="Disordered" evidence="1">
    <location>
        <begin position="291"/>
        <end position="316"/>
    </location>
</feature>
<feature type="region of interest" description="Disordered" evidence="1">
    <location>
        <begin position="1248"/>
        <end position="1308"/>
    </location>
</feature>
<feature type="compositionally biased region" description="Basic and acidic residues" evidence="1">
    <location>
        <begin position="682"/>
        <end position="696"/>
    </location>
</feature>
<feature type="region of interest" description="Disordered" evidence="1">
    <location>
        <begin position="200"/>
        <end position="238"/>
    </location>
</feature>
<feature type="region of interest" description="Disordered" evidence="1">
    <location>
        <begin position="1614"/>
        <end position="1653"/>
    </location>
</feature>
<gene>
    <name evidence="2" type="ORF">L9F63_014306</name>
</gene>
<organism evidence="2 3">
    <name type="scientific">Diploptera punctata</name>
    <name type="common">Pacific beetle cockroach</name>
    <dbReference type="NCBI Taxonomy" id="6984"/>
    <lineage>
        <taxon>Eukaryota</taxon>
        <taxon>Metazoa</taxon>
        <taxon>Ecdysozoa</taxon>
        <taxon>Arthropoda</taxon>
        <taxon>Hexapoda</taxon>
        <taxon>Insecta</taxon>
        <taxon>Pterygota</taxon>
        <taxon>Neoptera</taxon>
        <taxon>Polyneoptera</taxon>
        <taxon>Dictyoptera</taxon>
        <taxon>Blattodea</taxon>
        <taxon>Blaberoidea</taxon>
        <taxon>Blaberidae</taxon>
        <taxon>Diplopterinae</taxon>
        <taxon>Diploptera</taxon>
    </lineage>
</organism>
<feature type="region of interest" description="Disordered" evidence="1">
    <location>
        <begin position="981"/>
        <end position="1001"/>
    </location>
</feature>
<sequence length="1848" mass="203192">IHNTQYTIHYIEFHKELPNVYLSQSFRHSSSAHSSVANVVGTSLSAHPLLPLGDNAVVGTPASLSCGSMTLGSTMGVGSHQRHLSRDRAGNVSPLTADIHDFTAGGASPSPPLTTSLSPGTSITSSPQHFYPGGRQTDDEEQEYSLQNTAGPCTGRSRPSPEARTHLSTESGGAEEPGSQEEILYSHDDLSHDSYELLEREGDDEQDDDDDRHRVKSYSGTRSCSLDSGGEVLPIDGDDNEVFEMDEVVSSYKFPSVESEDEHAQTHFMEYNAKCKPGMVIGFDDRDEIGGKKKSIDVTPAGSGESDVEMDGDEMTASRSEYSIPYTLHKRHAMNGTAPMTAVPQQVEMLTDDYKALKSERKLSSESDKPTKSERKKTAEKRIAQQRQGSDSSSCVGSSFEMTDHKPTLKKLDSAERAARMLRSPQSSRESRKELPEVIIISQGPGTDDDKISEAARKDLYDSVQIIEQPRIEIIERPYRDMPEIHCRIFSSSDEEHAEKPCSRKSRMGPSSDLLARKRDRSPILFARARLGLSEGSAFSPVCQTGSPASSRRAKSLDAPVVSVHRLPPADAFSCKDDTLDNGIGKPLQIVAKRLPCTIEDEHDDEQAKEDAEMFHDKTTSPPDFSDMLDLPFGSASIQVSSSEISKPSDIPVSSPIKEEIVQISDKELEKLSPVEMTVVSDKKDIKTKEVPRTKPEVPSVGRTEVETQCQKVEEQIVHQTNIDLERTESLKSSQDKELEEDLKQEVIPDVHITDTASLESNLDKEFKERKLVKGGSSGEYQTFDDIELPPEFRDQPFVSEFPVPVRDVEIFVMKKEVEKGVDKDIVEVVLETTDVSRKTEAVVSEVKPESQSAVKKVELEAKHAVTIHYLNQFHEKEHLHLLKIEEQCPGHPIPHRPSLKLKSMKREPVQIIRIDTESPEREEAIVTSDDEVPAIPLDEEVTSLERWVSVEDIHEELLAADHALKGALDLGHEFQYIDEDDRRSPDTCSDYDNLSSSPSSRVLELPLEQTEEFVEIELSKSKEGEQKKDTAETVEVKRLGEGRAMIATEESDSTLSSTGMESKSKIEKSEVVKPKTEFVEKDKSPTESVVEKTDEVLLEPEVKEEESHSEEKNKDVPKPVASEESSELLKEVRDESPESCKDDKLVAERSKSEEEASTSSSLALPARVELSSTWRPFLLESSGSSSLEEGFFPPDEEETSSPSNNERDDGASAIDFPAFGYPCIGDVITGVGGYGGPGVFALSRTLSRISERSTTSEQERSDVDDDSTKPSSRSPSVDDESLLSSDRQPSLSSDPPSAGGPPADDAVKPVELDVATTGNLYIPPPLLSDDDWPSPPTSSSMFETPVVSHVETFYMEIHPEEACKVLVIDSTTDPTGGDGSSTDENHTLQDEDDDFLSGEGLSSSATMLDGTVKVAVRPKCPSHYCAGSSLSEDTSMGLSLSEWSSSTSTVRPQCPLHYSGARSEDTSLDDLGKSIPDLPSSSKTPRSPSYYSGAKSDTCLDDSSPTRLGKPASGQKSRNYYSASKSLTSVDTSLDDVPCPMMSSERPVKVVRPKCTPYYSTARSEEGERAMSRHGMLEQNIEAPAGWSDVSPQTTGSKVRSKCYSYYSTSVAARSPQSDGDTSSSLDGSNVTERISRAPKRKKSQTKKRHRVTVDLEKRKLLFVPKQSSVSRVGNVPECTSCERSLNYATKMARMLQSSTCEEQRSVVRFFDSPRSGRPTTAAIPQHNGKNVLRKLVTMSKSRKSPPNLLAILEKRFNFSSNEIRTPDVSPLKPLRDDSSPKVHGVLDFDSWLSLGLRTPLNCRLNASDILRDCCCCRPAGAWRITKVHASLLEECAPPGDIATVDD</sequence>
<comment type="caution">
    <text evidence="2">The sequence shown here is derived from an EMBL/GenBank/DDBJ whole genome shotgun (WGS) entry which is preliminary data.</text>
</comment>
<evidence type="ECO:0000313" key="3">
    <source>
        <dbReference type="Proteomes" id="UP001233999"/>
    </source>
</evidence>
<name>A0AAD8A912_DIPPU</name>
<feature type="compositionally biased region" description="Basic and acidic residues" evidence="1">
    <location>
        <begin position="352"/>
        <end position="383"/>
    </location>
</feature>
<feature type="compositionally biased region" description="Basic and acidic residues" evidence="1">
    <location>
        <begin position="402"/>
        <end position="419"/>
    </location>
</feature>
<protein>
    <submittedName>
        <fullName evidence="2">Uncharacterized protein</fullName>
    </submittedName>
</protein>
<feature type="region of interest" description="Disordered" evidence="1">
    <location>
        <begin position="682"/>
        <end position="707"/>
    </location>
</feature>
<feature type="non-terminal residue" evidence="2">
    <location>
        <position position="1848"/>
    </location>
</feature>
<keyword evidence="3" id="KW-1185">Reference proteome</keyword>
<feature type="region of interest" description="Disordered" evidence="1">
    <location>
        <begin position="1322"/>
        <end position="1342"/>
    </location>
</feature>
<feature type="compositionally biased region" description="Low complexity" evidence="1">
    <location>
        <begin position="1248"/>
        <end position="1257"/>
    </location>
</feature>
<feature type="compositionally biased region" description="Basic and acidic residues" evidence="1">
    <location>
        <begin position="1021"/>
        <end position="1042"/>
    </location>
</feature>
<evidence type="ECO:0000256" key="1">
    <source>
        <dbReference type="SAM" id="MobiDB-lite"/>
    </source>
</evidence>
<feature type="compositionally biased region" description="Basic and acidic residues" evidence="1">
    <location>
        <begin position="609"/>
        <end position="619"/>
    </location>
</feature>
<feature type="region of interest" description="Disordered" evidence="1">
    <location>
        <begin position="1021"/>
        <end position="1166"/>
    </location>
</feature>
<feature type="compositionally biased region" description="Basic and acidic residues" evidence="1">
    <location>
        <begin position="1063"/>
        <end position="1096"/>
    </location>
</feature>
<feature type="compositionally biased region" description="Low complexity" evidence="1">
    <location>
        <begin position="1184"/>
        <end position="1193"/>
    </location>
</feature>
<feature type="region of interest" description="Disordered" evidence="1">
    <location>
        <begin position="1184"/>
        <end position="1216"/>
    </location>
</feature>
<feature type="compositionally biased region" description="Low complexity" evidence="1">
    <location>
        <begin position="113"/>
        <end position="127"/>
    </location>
</feature>
<evidence type="ECO:0000313" key="2">
    <source>
        <dbReference type="EMBL" id="KAJ9594301.1"/>
    </source>
</evidence>
<proteinExistence type="predicted"/>
<feature type="compositionally biased region" description="Low complexity" evidence="1">
    <location>
        <begin position="390"/>
        <end position="399"/>
    </location>
</feature>
<dbReference type="EMBL" id="JASPKZ010003058">
    <property type="protein sequence ID" value="KAJ9594301.1"/>
    <property type="molecule type" value="Genomic_DNA"/>
</dbReference>
<feature type="compositionally biased region" description="Low complexity" evidence="1">
    <location>
        <begin position="1619"/>
        <end position="1630"/>
    </location>
</feature>
<feature type="compositionally biased region" description="Basic residues" evidence="1">
    <location>
        <begin position="1638"/>
        <end position="1652"/>
    </location>
</feature>
<feature type="non-terminal residue" evidence="2">
    <location>
        <position position="1"/>
    </location>
</feature>
<feature type="compositionally biased region" description="Polar residues" evidence="1">
    <location>
        <begin position="1283"/>
        <end position="1292"/>
    </location>
</feature>